<name>A0A9W6Q1R9_9ACTN</name>
<dbReference type="RefSeq" id="WP_067908536.1">
    <property type="nucleotide sequence ID" value="NZ_BSRZ01000018.1"/>
</dbReference>
<evidence type="ECO:0000259" key="3">
    <source>
        <dbReference type="Pfam" id="PF22725"/>
    </source>
</evidence>
<dbReference type="Proteomes" id="UP001165124">
    <property type="component" value="Unassembled WGS sequence"/>
</dbReference>
<dbReference type="InterPro" id="IPR000683">
    <property type="entry name" value="Gfo/Idh/MocA-like_OxRdtase_N"/>
</dbReference>
<gene>
    <name evidence="4" type="ORF">Arub01_51950</name>
</gene>
<feature type="domain" description="Gfo/Idh/MocA-like oxidoreductase N-terminal" evidence="2">
    <location>
        <begin position="5"/>
        <end position="118"/>
    </location>
</feature>
<keyword evidence="1" id="KW-0560">Oxidoreductase</keyword>
<evidence type="ECO:0000259" key="2">
    <source>
        <dbReference type="Pfam" id="PF01408"/>
    </source>
</evidence>
<evidence type="ECO:0000313" key="4">
    <source>
        <dbReference type="EMBL" id="GLW66951.1"/>
    </source>
</evidence>
<dbReference type="GO" id="GO:0016491">
    <property type="term" value="F:oxidoreductase activity"/>
    <property type="evidence" value="ECO:0007669"/>
    <property type="project" value="UniProtKB-KW"/>
</dbReference>
<keyword evidence="5" id="KW-1185">Reference proteome</keyword>
<dbReference type="PANTHER" id="PTHR43818:SF11">
    <property type="entry name" value="BCDNA.GH03377"/>
    <property type="match status" value="1"/>
</dbReference>
<dbReference type="AlphaFoldDB" id="A0A9W6Q1R9"/>
<evidence type="ECO:0000313" key="5">
    <source>
        <dbReference type="Proteomes" id="UP001165124"/>
    </source>
</evidence>
<dbReference type="SUPFAM" id="SSF51735">
    <property type="entry name" value="NAD(P)-binding Rossmann-fold domains"/>
    <property type="match status" value="1"/>
</dbReference>
<dbReference type="InterPro" id="IPR050463">
    <property type="entry name" value="Gfo/Idh/MocA_oxidrdct_glycsds"/>
</dbReference>
<reference evidence="4" key="1">
    <citation type="submission" date="2023-02" db="EMBL/GenBank/DDBJ databases">
        <title>Actinomadura rubrobrunea NBRC 14622.</title>
        <authorList>
            <person name="Ichikawa N."/>
            <person name="Sato H."/>
            <person name="Tonouchi N."/>
        </authorList>
    </citation>
    <scope>NUCLEOTIDE SEQUENCE</scope>
    <source>
        <strain evidence="4">NBRC 14622</strain>
    </source>
</reference>
<dbReference type="PANTHER" id="PTHR43818">
    <property type="entry name" value="BCDNA.GH03377"/>
    <property type="match status" value="1"/>
</dbReference>
<sequence>MSTLRLGVVGLGVISRFYLKALDRFPDVRLAAVCDLREEALRPFRDTTPCHRDHRAMLEREDLDAIVVNVPNDRHVEICWDAVLSGRAVCVEKPLATRYEDGLELSRHAWAHDTVLFTAFHRRYNDNVLKLQRRLRGKPPIEWMRVRYLERIEEHVGDDRWYLDPERCGGGCVADNGPNAFDLVRMFLGDVELESAEIQRDDQGVDRQALITLRASSGASATVELDWSYPNGEAKDVEVRLADGTVLSADMLDGFPVFKSSLEHEYVGVLDDFVRRVRAGDASDDGGLAALRLVHACYSAERAASAAQAAAATPAAPERS</sequence>
<dbReference type="EMBL" id="BSRZ01000018">
    <property type="protein sequence ID" value="GLW66951.1"/>
    <property type="molecule type" value="Genomic_DNA"/>
</dbReference>
<organism evidence="4 5">
    <name type="scientific">Actinomadura rubrobrunea</name>
    <dbReference type="NCBI Taxonomy" id="115335"/>
    <lineage>
        <taxon>Bacteria</taxon>
        <taxon>Bacillati</taxon>
        <taxon>Actinomycetota</taxon>
        <taxon>Actinomycetes</taxon>
        <taxon>Streptosporangiales</taxon>
        <taxon>Thermomonosporaceae</taxon>
        <taxon>Actinomadura</taxon>
    </lineage>
</organism>
<dbReference type="Gene3D" id="3.30.360.10">
    <property type="entry name" value="Dihydrodipicolinate Reductase, domain 2"/>
    <property type="match status" value="1"/>
</dbReference>
<proteinExistence type="predicted"/>
<dbReference type="InterPro" id="IPR055170">
    <property type="entry name" value="GFO_IDH_MocA-like_dom"/>
</dbReference>
<feature type="domain" description="GFO/IDH/MocA-like oxidoreductase" evidence="3">
    <location>
        <begin position="143"/>
        <end position="246"/>
    </location>
</feature>
<dbReference type="Gene3D" id="3.40.50.720">
    <property type="entry name" value="NAD(P)-binding Rossmann-like Domain"/>
    <property type="match status" value="1"/>
</dbReference>
<dbReference type="GO" id="GO:0000166">
    <property type="term" value="F:nucleotide binding"/>
    <property type="evidence" value="ECO:0007669"/>
    <property type="project" value="InterPro"/>
</dbReference>
<dbReference type="Pfam" id="PF01408">
    <property type="entry name" value="GFO_IDH_MocA"/>
    <property type="match status" value="1"/>
</dbReference>
<evidence type="ECO:0000256" key="1">
    <source>
        <dbReference type="ARBA" id="ARBA00023002"/>
    </source>
</evidence>
<dbReference type="Pfam" id="PF22725">
    <property type="entry name" value="GFO_IDH_MocA_C3"/>
    <property type="match status" value="1"/>
</dbReference>
<comment type="caution">
    <text evidence="4">The sequence shown here is derived from an EMBL/GenBank/DDBJ whole genome shotgun (WGS) entry which is preliminary data.</text>
</comment>
<dbReference type="SUPFAM" id="SSF55347">
    <property type="entry name" value="Glyceraldehyde-3-phosphate dehydrogenase-like, C-terminal domain"/>
    <property type="match status" value="1"/>
</dbReference>
<accession>A0A9W6Q1R9</accession>
<protein>
    <submittedName>
        <fullName evidence="4">Inositol 2-dehydrogenase</fullName>
    </submittedName>
</protein>
<dbReference type="InterPro" id="IPR036291">
    <property type="entry name" value="NAD(P)-bd_dom_sf"/>
</dbReference>